<dbReference type="OrthoDB" id="5365129at2759"/>
<protein>
    <submittedName>
        <fullName evidence="1">Uncharacterized protein</fullName>
    </submittedName>
</protein>
<dbReference type="GeneID" id="54283340"/>
<reference evidence="1" key="1">
    <citation type="journal article" date="2020" name="Stud. Mycol.">
        <title>101 Dothideomycetes genomes: a test case for predicting lifestyles and emergence of pathogens.</title>
        <authorList>
            <person name="Haridas S."/>
            <person name="Albert R."/>
            <person name="Binder M."/>
            <person name="Bloem J."/>
            <person name="Labutti K."/>
            <person name="Salamov A."/>
            <person name="Andreopoulos B."/>
            <person name="Baker S."/>
            <person name="Barry K."/>
            <person name="Bills G."/>
            <person name="Bluhm B."/>
            <person name="Cannon C."/>
            <person name="Castanera R."/>
            <person name="Culley D."/>
            <person name="Daum C."/>
            <person name="Ezra D."/>
            <person name="Gonzalez J."/>
            <person name="Henrissat B."/>
            <person name="Kuo A."/>
            <person name="Liang C."/>
            <person name="Lipzen A."/>
            <person name="Lutzoni F."/>
            <person name="Magnuson J."/>
            <person name="Mondo S."/>
            <person name="Nolan M."/>
            <person name="Ohm R."/>
            <person name="Pangilinan J."/>
            <person name="Park H.-J."/>
            <person name="Ramirez L."/>
            <person name="Alfaro M."/>
            <person name="Sun H."/>
            <person name="Tritt A."/>
            <person name="Yoshinaga Y."/>
            <person name="Zwiers L.-H."/>
            <person name="Turgeon B."/>
            <person name="Goodwin S."/>
            <person name="Spatafora J."/>
            <person name="Crous P."/>
            <person name="Grigoriev I."/>
        </authorList>
    </citation>
    <scope>NUCLEOTIDE SEQUENCE</scope>
    <source>
        <strain evidence="1">CBS 175.79</strain>
    </source>
</reference>
<evidence type="ECO:0000313" key="1">
    <source>
        <dbReference type="EMBL" id="KAF2016681.1"/>
    </source>
</evidence>
<gene>
    <name evidence="1" type="ORF">BU24DRAFT_409762</name>
</gene>
<sequence length="325" mass="35544">MALALGFVDAIGIFGTVLTTIGFAQSNWPSPSEQKGAVIRVKVGLQNTSDQDYGGRLAKIQGFDTHNSMIGEATPEEDIVSGDFADYTLEQSSGGTQAQYITLVGTNGGMCISWITLKNLDGAFDSAWTGDIGKSCGRSWNFGDQVAGRDPNGNPYKPSCTWIDADHTDNINTGAMKIDFAAYGAQLNDTINNNKTCTKTIYSFDANKIDDVPSQKKRRSNIGRDRAEWMNDIIQISDFPADNATELCLSETSYGTDAIGSDGFYCNMRTRELIPTCKLKQVEGCIEVDEENKVITKNTTVAKRSVKQAYNTYKQMRHFSTSKAT</sequence>
<organism evidence="1 2">
    <name type="scientific">Aaosphaeria arxii CBS 175.79</name>
    <dbReference type="NCBI Taxonomy" id="1450172"/>
    <lineage>
        <taxon>Eukaryota</taxon>
        <taxon>Fungi</taxon>
        <taxon>Dikarya</taxon>
        <taxon>Ascomycota</taxon>
        <taxon>Pezizomycotina</taxon>
        <taxon>Dothideomycetes</taxon>
        <taxon>Pleosporomycetidae</taxon>
        <taxon>Pleosporales</taxon>
        <taxon>Pleosporales incertae sedis</taxon>
        <taxon>Aaosphaeria</taxon>
    </lineage>
</organism>
<dbReference type="RefSeq" id="XP_033385020.1">
    <property type="nucleotide sequence ID" value="XM_033525943.1"/>
</dbReference>
<evidence type="ECO:0000313" key="2">
    <source>
        <dbReference type="Proteomes" id="UP000799778"/>
    </source>
</evidence>
<accession>A0A6A5XVE5</accession>
<keyword evidence="2" id="KW-1185">Reference proteome</keyword>
<dbReference type="AlphaFoldDB" id="A0A6A5XVE5"/>
<name>A0A6A5XVE5_9PLEO</name>
<dbReference type="EMBL" id="ML978069">
    <property type="protein sequence ID" value="KAF2016681.1"/>
    <property type="molecule type" value="Genomic_DNA"/>
</dbReference>
<proteinExistence type="predicted"/>
<dbReference type="Proteomes" id="UP000799778">
    <property type="component" value="Unassembled WGS sequence"/>
</dbReference>